<dbReference type="InterPro" id="IPR036953">
    <property type="entry name" value="GreA/GreB_C_sf"/>
</dbReference>
<keyword evidence="2" id="KW-0251">Elongation factor</keyword>
<keyword evidence="3" id="KW-1185">Reference proteome</keyword>
<comment type="caution">
    <text evidence="2">The sequence shown here is derived from an EMBL/GenBank/DDBJ whole genome shotgun (WGS) entry which is preliminary data.</text>
</comment>
<dbReference type="RefSeq" id="WP_345366095.1">
    <property type="nucleotide sequence ID" value="NZ_BAABII010000016.1"/>
</dbReference>
<gene>
    <name evidence="2" type="ORF">AB8O55_00700</name>
</gene>
<protein>
    <submittedName>
        <fullName evidence="2">GreA/GreB family elongation factor</fullName>
    </submittedName>
</protein>
<accession>A0ABV4C9W4</accession>
<name>A0ABV4C9W4_9PSEU</name>
<dbReference type="Gene3D" id="3.10.50.30">
    <property type="entry name" value="Transcription elongation factor, GreA/GreB, C-terminal domain"/>
    <property type="match status" value="1"/>
</dbReference>
<feature type="domain" description="Transcription elongation factor GreA/GreB C-terminal" evidence="1">
    <location>
        <begin position="74"/>
        <end position="144"/>
    </location>
</feature>
<dbReference type="GO" id="GO:0003746">
    <property type="term" value="F:translation elongation factor activity"/>
    <property type="evidence" value="ECO:0007669"/>
    <property type="project" value="UniProtKB-KW"/>
</dbReference>
<keyword evidence="2" id="KW-0648">Protein biosynthesis</keyword>
<evidence type="ECO:0000259" key="1">
    <source>
        <dbReference type="Pfam" id="PF01272"/>
    </source>
</evidence>
<dbReference type="SUPFAM" id="SSF54534">
    <property type="entry name" value="FKBP-like"/>
    <property type="match status" value="1"/>
</dbReference>
<dbReference type="InterPro" id="IPR001437">
    <property type="entry name" value="Tscrpt_elong_fac_GreA/B_C"/>
</dbReference>
<dbReference type="Pfam" id="PF01272">
    <property type="entry name" value="GreA_GreB"/>
    <property type="match status" value="1"/>
</dbReference>
<evidence type="ECO:0000313" key="2">
    <source>
        <dbReference type="EMBL" id="MEY8037906.1"/>
    </source>
</evidence>
<sequence length="155" mass="16470">MNTSQPVWLTPSACERLRAELAELRGDPGAGADGSDTAVADPEHFADHARRRARIQQIQDLLGRAVVGEVPPDDGVAEPGMVLTVRFDGDGDTDTFLLGTRSGNDPDGVEVCSPESPLGAALLGARQGDRRSYLGPDERAVQVTLLRAVPYDQHG</sequence>
<organism evidence="2 3">
    <name type="scientific">Saccharopolyspora cebuensis</name>
    <dbReference type="NCBI Taxonomy" id="418759"/>
    <lineage>
        <taxon>Bacteria</taxon>
        <taxon>Bacillati</taxon>
        <taxon>Actinomycetota</taxon>
        <taxon>Actinomycetes</taxon>
        <taxon>Pseudonocardiales</taxon>
        <taxon>Pseudonocardiaceae</taxon>
        <taxon>Saccharopolyspora</taxon>
    </lineage>
</organism>
<evidence type="ECO:0000313" key="3">
    <source>
        <dbReference type="Proteomes" id="UP001564626"/>
    </source>
</evidence>
<dbReference type="Proteomes" id="UP001564626">
    <property type="component" value="Unassembled WGS sequence"/>
</dbReference>
<dbReference type="EMBL" id="JBGEHV010000001">
    <property type="protein sequence ID" value="MEY8037906.1"/>
    <property type="molecule type" value="Genomic_DNA"/>
</dbReference>
<dbReference type="InterPro" id="IPR018151">
    <property type="entry name" value="TF_GreA/GreB_CS"/>
</dbReference>
<dbReference type="PROSITE" id="PS00830">
    <property type="entry name" value="GREAB_2"/>
    <property type="match status" value="1"/>
</dbReference>
<proteinExistence type="predicted"/>
<reference evidence="2 3" key="1">
    <citation type="submission" date="2024-08" db="EMBL/GenBank/DDBJ databases">
        <title>Genome mining of Saccharopolyspora cebuensis PGLac3 from Nigerian medicinal plant.</title>
        <authorList>
            <person name="Ezeobiora C.E."/>
            <person name="Igbokwe N.H."/>
            <person name="Amin D.H."/>
            <person name="Mendie U.E."/>
        </authorList>
    </citation>
    <scope>NUCLEOTIDE SEQUENCE [LARGE SCALE GENOMIC DNA]</scope>
    <source>
        <strain evidence="2 3">PGLac3</strain>
    </source>
</reference>